<dbReference type="PANTHER" id="PTHR13887:SF55">
    <property type="entry name" value="SLR0313 PROTEIN"/>
    <property type="match status" value="1"/>
</dbReference>
<dbReference type="Gene3D" id="3.40.30.10">
    <property type="entry name" value="Glutaredoxin"/>
    <property type="match status" value="1"/>
</dbReference>
<dbReference type="InterPro" id="IPR012336">
    <property type="entry name" value="Thioredoxin-like_fold"/>
</dbReference>
<gene>
    <name evidence="3" type="ORF">DNL40_01065</name>
</gene>
<reference evidence="3 4" key="1">
    <citation type="submission" date="2018-06" db="EMBL/GenBank/DDBJ databases">
        <title>Whole genome sequencing of a novel hydrocarbon degrading bacterial strain, PW21 isolated from oil contaminated produced water sample.</title>
        <authorList>
            <person name="Nagkirti P."/>
            <person name="Shaikh A."/>
            <person name="Gowdaman V."/>
            <person name="Engineer A.E."/>
            <person name="Dagar S."/>
            <person name="Dhakephalkar P.K."/>
        </authorList>
    </citation>
    <scope>NUCLEOTIDE SEQUENCE [LARGE SCALE GENOMIC DNA]</scope>
    <source>
        <strain evidence="3 4">PW21</strain>
    </source>
</reference>
<dbReference type="PANTHER" id="PTHR13887">
    <property type="entry name" value="GLUTATHIONE S-TRANSFERASE KAPPA"/>
    <property type="match status" value="1"/>
</dbReference>
<evidence type="ECO:0000256" key="1">
    <source>
        <dbReference type="ARBA" id="ARBA00005791"/>
    </source>
</evidence>
<organism evidence="3 4">
    <name type="scientific">Xylanimonas oleitrophica</name>
    <dbReference type="NCBI Taxonomy" id="2607479"/>
    <lineage>
        <taxon>Bacteria</taxon>
        <taxon>Bacillati</taxon>
        <taxon>Actinomycetota</taxon>
        <taxon>Actinomycetes</taxon>
        <taxon>Micrococcales</taxon>
        <taxon>Promicromonosporaceae</taxon>
        <taxon>Xylanimonas</taxon>
    </lineage>
</organism>
<dbReference type="InterPro" id="IPR036249">
    <property type="entry name" value="Thioredoxin-like_sf"/>
</dbReference>
<accession>A0A2W5XWP5</accession>
<dbReference type="PROSITE" id="PS51352">
    <property type="entry name" value="THIOREDOXIN_2"/>
    <property type="match status" value="1"/>
</dbReference>
<comment type="caution">
    <text evidence="3">The sequence shown here is derived from an EMBL/GenBank/DDBJ whole genome shotgun (WGS) entry which is preliminary data.</text>
</comment>
<name>A0A2W5XWP5_9MICO</name>
<dbReference type="EMBL" id="QKWH01000001">
    <property type="protein sequence ID" value="PZR55018.1"/>
    <property type="molecule type" value="Genomic_DNA"/>
</dbReference>
<dbReference type="InterPro" id="IPR013766">
    <property type="entry name" value="Thioredoxin_domain"/>
</dbReference>
<comment type="similarity">
    <text evidence="1">Belongs to the thioredoxin family. DsbA subfamily.</text>
</comment>
<proteinExistence type="inferred from homology"/>
<evidence type="ECO:0000259" key="2">
    <source>
        <dbReference type="PROSITE" id="PS51352"/>
    </source>
</evidence>
<evidence type="ECO:0000313" key="3">
    <source>
        <dbReference type="EMBL" id="PZR55018.1"/>
    </source>
</evidence>
<sequence length="184" mass="19346">MSETVVDQGLLVPEGAHVLGDPAAPVTVVEFADLECPYCRDATPVLRDVVASSGGTVRLVLRHFPLFEVHPHALVAALAVEAAGAQGRFWEMVEELYAHQDRLADADLVAAAERAGVPDPGAVAGPAAQRWSERVRRDYGDGLAAGVEGTPTVFVGGVPLRGRVTPERVRDAVAAATARAGRPR</sequence>
<keyword evidence="4" id="KW-1185">Reference proteome</keyword>
<dbReference type="Pfam" id="PF13462">
    <property type="entry name" value="Thioredoxin_4"/>
    <property type="match status" value="1"/>
</dbReference>
<dbReference type="AlphaFoldDB" id="A0A2W5XWP5"/>
<evidence type="ECO:0000313" key="4">
    <source>
        <dbReference type="Proteomes" id="UP000248783"/>
    </source>
</evidence>
<dbReference type="RefSeq" id="WP_111249382.1">
    <property type="nucleotide sequence ID" value="NZ_QKWH01000001.1"/>
</dbReference>
<protein>
    <submittedName>
        <fullName evidence="3">Disulfide bond formation protein DsbA</fullName>
    </submittedName>
</protein>
<dbReference type="SUPFAM" id="SSF52833">
    <property type="entry name" value="Thioredoxin-like"/>
    <property type="match status" value="1"/>
</dbReference>
<feature type="domain" description="Thioredoxin" evidence="2">
    <location>
        <begin position="1"/>
        <end position="178"/>
    </location>
</feature>
<dbReference type="Proteomes" id="UP000248783">
    <property type="component" value="Unassembled WGS sequence"/>
</dbReference>